<dbReference type="EMBL" id="VXIV02001160">
    <property type="protein sequence ID" value="KAF6034076.1"/>
    <property type="molecule type" value="Genomic_DNA"/>
</dbReference>
<evidence type="ECO:0000313" key="2">
    <source>
        <dbReference type="EMBL" id="KAF6034076.1"/>
    </source>
</evidence>
<evidence type="ECO:0000256" key="1">
    <source>
        <dbReference type="SAM" id="MobiDB-lite"/>
    </source>
</evidence>
<keyword evidence="3" id="KW-1185">Reference proteome</keyword>
<proteinExistence type="predicted"/>
<dbReference type="AlphaFoldDB" id="A0A7J7K940"/>
<dbReference type="Proteomes" id="UP000593567">
    <property type="component" value="Unassembled WGS sequence"/>
</dbReference>
<organism evidence="2 3">
    <name type="scientific">Bugula neritina</name>
    <name type="common">Brown bryozoan</name>
    <name type="synonym">Sertularia neritina</name>
    <dbReference type="NCBI Taxonomy" id="10212"/>
    <lineage>
        <taxon>Eukaryota</taxon>
        <taxon>Metazoa</taxon>
        <taxon>Spiralia</taxon>
        <taxon>Lophotrochozoa</taxon>
        <taxon>Bryozoa</taxon>
        <taxon>Gymnolaemata</taxon>
        <taxon>Cheilostomatida</taxon>
        <taxon>Flustrina</taxon>
        <taxon>Buguloidea</taxon>
        <taxon>Bugulidae</taxon>
        <taxon>Bugula</taxon>
    </lineage>
</organism>
<comment type="caution">
    <text evidence="2">The sequence shown here is derived from an EMBL/GenBank/DDBJ whole genome shotgun (WGS) entry which is preliminary data.</text>
</comment>
<reference evidence="2" key="1">
    <citation type="submission" date="2020-06" db="EMBL/GenBank/DDBJ databases">
        <title>Draft genome of Bugula neritina, a colonial animal packing powerful symbionts and potential medicines.</title>
        <authorList>
            <person name="Rayko M."/>
        </authorList>
    </citation>
    <scope>NUCLEOTIDE SEQUENCE [LARGE SCALE GENOMIC DNA]</scope>
    <source>
        <strain evidence="2">Kwan_BN1</strain>
    </source>
</reference>
<feature type="region of interest" description="Disordered" evidence="1">
    <location>
        <begin position="62"/>
        <end position="120"/>
    </location>
</feature>
<protein>
    <submittedName>
        <fullName evidence="2">Uncharacterized protein</fullName>
    </submittedName>
</protein>
<feature type="compositionally biased region" description="Polar residues" evidence="1">
    <location>
        <begin position="73"/>
        <end position="90"/>
    </location>
</feature>
<name>A0A7J7K940_BUGNE</name>
<accession>A0A7J7K940</accession>
<gene>
    <name evidence="2" type="ORF">EB796_007618</name>
</gene>
<sequence length="120" mass="13218">MPPEELDSRDGLRRCITQSADLEVGKTLFDKSRTHTSFIPIATSQRNARNFISCHLPNMDITPTHMNVEEEPSTSTGTDRVLESTSTTPTPFGETSEIEAHDDLVIDEAAETLPLSSTLD</sequence>
<evidence type="ECO:0000313" key="3">
    <source>
        <dbReference type="Proteomes" id="UP000593567"/>
    </source>
</evidence>